<evidence type="ECO:0000313" key="7">
    <source>
        <dbReference type="Proteomes" id="UP001165367"/>
    </source>
</evidence>
<feature type="signal peptide" evidence="4">
    <location>
        <begin position="1"/>
        <end position="24"/>
    </location>
</feature>
<evidence type="ECO:0000256" key="3">
    <source>
        <dbReference type="RuleBase" id="RU361153"/>
    </source>
</evidence>
<reference evidence="6" key="1">
    <citation type="submission" date="2022-01" db="EMBL/GenBank/DDBJ databases">
        <authorList>
            <person name="Jo J.-H."/>
            <person name="Im W.-T."/>
        </authorList>
    </citation>
    <scope>NUCLEOTIDE SEQUENCE</scope>
    <source>
        <strain evidence="6">NA20</strain>
    </source>
</reference>
<evidence type="ECO:0000256" key="2">
    <source>
        <dbReference type="ARBA" id="ARBA00023295"/>
    </source>
</evidence>
<dbReference type="Pfam" id="PF00150">
    <property type="entry name" value="Cellulase"/>
    <property type="match status" value="1"/>
</dbReference>
<keyword evidence="7" id="KW-1185">Reference proteome</keyword>
<feature type="chain" id="PRO_5045641006" evidence="4">
    <location>
        <begin position="25"/>
        <end position="394"/>
    </location>
</feature>
<dbReference type="RefSeq" id="WP_237870125.1">
    <property type="nucleotide sequence ID" value="NZ_JAKLTR010000003.1"/>
</dbReference>
<dbReference type="InterPro" id="IPR017853">
    <property type="entry name" value="GH"/>
</dbReference>
<dbReference type="EMBL" id="JAKLTR010000003">
    <property type="protein sequence ID" value="MCG2614071.1"/>
    <property type="molecule type" value="Genomic_DNA"/>
</dbReference>
<feature type="domain" description="Glycoside hydrolase family 5" evidence="5">
    <location>
        <begin position="163"/>
        <end position="338"/>
    </location>
</feature>
<keyword evidence="1 3" id="KW-0378">Hydrolase</keyword>
<dbReference type="InterPro" id="IPR001547">
    <property type="entry name" value="Glyco_hydro_5"/>
</dbReference>
<proteinExistence type="inferred from homology"/>
<protein>
    <submittedName>
        <fullName evidence="6">Glycoside hydrolase family 5 protein</fullName>
    </submittedName>
</protein>
<sequence length="394" mass="45298">MKLIRLSGLALIAVLLMQSTSCKEQEKKDEKQEAVQQEASAGREIWTKEQANAWYDKQPWLVGCNFIPSTAINELEMFQAETFDTATINRELGWAAAIGMNTVRVYLHDLLWEQDADGFQKRLDTFLEIASRHHIKPIFVLFDSCWDPFPKPGKQREPKPFVHNSGWVQSPGIDALQDSTQQPRLEKYVKGVVAKFANDARVLAWDVWNEPDNTNNTAYGHVELPEKPKYVIPLLKKTFAWARSVNPSQPLTCGVWAGDWSAPDKLKPIEKIQLDESDIISFHNYENGEEFEKRIKWLQPLGRPIICTEYMARGNNSYFESSLPIAKKYKVGAVNWGLVDGKSQTKYAWNSWERTYTSEPEIWFHEIFHTDGKPYKKKEVELITSLTNEANGKK</sequence>
<dbReference type="Proteomes" id="UP001165367">
    <property type="component" value="Unassembled WGS sequence"/>
</dbReference>
<name>A0ABS9KP37_9BACT</name>
<evidence type="ECO:0000313" key="6">
    <source>
        <dbReference type="EMBL" id="MCG2614071.1"/>
    </source>
</evidence>
<keyword evidence="2 3" id="KW-0326">Glycosidase</keyword>
<dbReference type="GO" id="GO:0016787">
    <property type="term" value="F:hydrolase activity"/>
    <property type="evidence" value="ECO:0007669"/>
    <property type="project" value="UniProtKB-KW"/>
</dbReference>
<organism evidence="6 7">
    <name type="scientific">Terrimonas ginsenosidimutans</name>
    <dbReference type="NCBI Taxonomy" id="2908004"/>
    <lineage>
        <taxon>Bacteria</taxon>
        <taxon>Pseudomonadati</taxon>
        <taxon>Bacteroidota</taxon>
        <taxon>Chitinophagia</taxon>
        <taxon>Chitinophagales</taxon>
        <taxon>Chitinophagaceae</taxon>
        <taxon>Terrimonas</taxon>
    </lineage>
</organism>
<keyword evidence="4" id="KW-0732">Signal</keyword>
<gene>
    <name evidence="6" type="ORF">LZZ85_07250</name>
</gene>
<dbReference type="Gene3D" id="3.20.20.80">
    <property type="entry name" value="Glycosidases"/>
    <property type="match status" value="1"/>
</dbReference>
<comment type="similarity">
    <text evidence="3">Belongs to the glycosyl hydrolase 5 (cellulase A) family.</text>
</comment>
<evidence type="ECO:0000256" key="1">
    <source>
        <dbReference type="ARBA" id="ARBA00022801"/>
    </source>
</evidence>
<dbReference type="SUPFAM" id="SSF51445">
    <property type="entry name" value="(Trans)glycosidases"/>
    <property type="match status" value="1"/>
</dbReference>
<evidence type="ECO:0000256" key="4">
    <source>
        <dbReference type="SAM" id="SignalP"/>
    </source>
</evidence>
<evidence type="ECO:0000259" key="5">
    <source>
        <dbReference type="Pfam" id="PF00150"/>
    </source>
</evidence>
<accession>A0ABS9KP37</accession>
<comment type="caution">
    <text evidence="6">The sequence shown here is derived from an EMBL/GenBank/DDBJ whole genome shotgun (WGS) entry which is preliminary data.</text>
</comment>